<evidence type="ECO:0000313" key="14">
    <source>
        <dbReference type="EMBL" id="KPA36346.1"/>
    </source>
</evidence>
<dbReference type="InterPro" id="IPR002938">
    <property type="entry name" value="FAD-bd"/>
</dbReference>
<dbReference type="Gene3D" id="3.50.50.60">
    <property type="entry name" value="FAD/NAD(P)-binding domain"/>
    <property type="match status" value="1"/>
</dbReference>
<evidence type="ECO:0000256" key="9">
    <source>
        <dbReference type="ARBA" id="ARBA00023033"/>
    </source>
</evidence>
<keyword evidence="6" id="KW-0274">FAD</keyword>
<keyword evidence="7" id="KW-1133">Transmembrane helix</keyword>
<comment type="similarity">
    <text evidence="3">Belongs to the paxM FAD-dependent monooxygenase family.</text>
</comment>
<organism evidence="14 15">
    <name type="scientific">Fusarium langsethiae</name>
    <dbReference type="NCBI Taxonomy" id="179993"/>
    <lineage>
        <taxon>Eukaryota</taxon>
        <taxon>Fungi</taxon>
        <taxon>Dikarya</taxon>
        <taxon>Ascomycota</taxon>
        <taxon>Pezizomycotina</taxon>
        <taxon>Sordariomycetes</taxon>
        <taxon>Hypocreomycetidae</taxon>
        <taxon>Hypocreales</taxon>
        <taxon>Nectriaceae</taxon>
        <taxon>Fusarium</taxon>
    </lineage>
</organism>
<evidence type="ECO:0000256" key="4">
    <source>
        <dbReference type="ARBA" id="ARBA00022630"/>
    </source>
</evidence>
<evidence type="ECO:0000256" key="3">
    <source>
        <dbReference type="ARBA" id="ARBA00007992"/>
    </source>
</evidence>
<keyword evidence="8" id="KW-0560">Oxidoreductase</keyword>
<dbReference type="Pfam" id="PF20516">
    <property type="entry name" value="PDDEXK_12"/>
    <property type="match status" value="1"/>
</dbReference>
<feature type="domain" description="FAD-binding" evidence="12">
    <location>
        <begin position="464"/>
        <end position="514"/>
    </location>
</feature>
<evidence type="ECO:0000256" key="2">
    <source>
        <dbReference type="ARBA" id="ARBA00004370"/>
    </source>
</evidence>
<feature type="region of interest" description="Disordered" evidence="11">
    <location>
        <begin position="80"/>
        <end position="109"/>
    </location>
</feature>
<keyword evidence="9" id="KW-0503">Monooxygenase</keyword>
<protein>
    <submittedName>
        <fullName evidence="14">Zeaxanthin chloroplastic</fullName>
    </submittedName>
</protein>
<dbReference type="GO" id="GO:0071949">
    <property type="term" value="F:FAD binding"/>
    <property type="evidence" value="ECO:0007669"/>
    <property type="project" value="InterPro"/>
</dbReference>
<feature type="region of interest" description="Disordered" evidence="11">
    <location>
        <begin position="254"/>
        <end position="282"/>
    </location>
</feature>
<dbReference type="Pfam" id="PF01494">
    <property type="entry name" value="FAD_binding_3"/>
    <property type="match status" value="1"/>
</dbReference>
<dbReference type="GO" id="GO:0004497">
    <property type="term" value="F:monooxygenase activity"/>
    <property type="evidence" value="ECO:0007669"/>
    <property type="project" value="UniProtKB-KW"/>
</dbReference>
<feature type="region of interest" description="Disordered" evidence="11">
    <location>
        <begin position="1"/>
        <end position="66"/>
    </location>
</feature>
<dbReference type="PANTHER" id="PTHR47356">
    <property type="entry name" value="FAD-DEPENDENT MONOOXYGENASE ASQG-RELATED"/>
    <property type="match status" value="1"/>
</dbReference>
<evidence type="ECO:0000313" key="15">
    <source>
        <dbReference type="Proteomes" id="UP000037904"/>
    </source>
</evidence>
<comment type="caution">
    <text evidence="14">The sequence shown here is derived from an EMBL/GenBank/DDBJ whole genome shotgun (WGS) entry which is preliminary data.</text>
</comment>
<evidence type="ECO:0000256" key="5">
    <source>
        <dbReference type="ARBA" id="ARBA00022692"/>
    </source>
</evidence>
<dbReference type="PANTHER" id="PTHR47356:SF2">
    <property type="entry name" value="FAD-BINDING DOMAIN-CONTAINING PROTEIN-RELATED"/>
    <property type="match status" value="1"/>
</dbReference>
<name>A0A0M9ENL9_FUSLA</name>
<comment type="subcellular location">
    <subcellularLocation>
        <location evidence="2">Membrane</location>
    </subcellularLocation>
</comment>
<dbReference type="PRINTS" id="PR00420">
    <property type="entry name" value="RNGMNOXGNASE"/>
</dbReference>
<evidence type="ECO:0000256" key="7">
    <source>
        <dbReference type="ARBA" id="ARBA00022989"/>
    </source>
</evidence>
<dbReference type="InterPro" id="IPR050562">
    <property type="entry name" value="FAD_mOase_fung"/>
</dbReference>
<sequence length="612" mass="67994">MHPSIVEAWLSGIPDTPNHQDQEPEASRKRKRDNTDTSGPLISPMSSPPKRLATEPPDLESTPQSLRDVQYQQLLRRDIVFSTASSRKSSPSPSKRRRGSPSKRYTTTASLKQLDPPIHVINPPDLESALPVETQPLYNELYMVIKEQAILPPNLKRIMDAEALNRAKILPYMWQENDDPEQDHDLRYEHARIKKILAEAAESSTMTKAEAAWNTHIHCPVLDIALDPIPSTKAENITTAQIFRDFRPRSHEQAWSSASSSAASSHSSIRSDDTGTWTEPEPSSVHKMVDFALVLKPDDALESKINLFLKKQEYFTLNQTMYDPLSQRSAPVFIETKTSAGVVDRSHVQLAIWTAAWYQRLRAARSTKSPIAIPVIQVHGNVWTVMFAVDDNDKILLLDQSVRIGDTANVLDTPTRDRVRYTEVDQAALVERWGHIPLAPGGKLLLKDAFNARTQSGLVSLEEGVVNHWSWGGRVVLAGDSAHKFTPSLGAGCNNGLIDVVALVNQIYALRQETPSPTHVQLASAFQAYQDSRMAPVVEACRTSGNATANATWQSGVFKFIDKYVMGIEKVQNVLIGMGAPKMAQSPRLACIEGPERIVGTIPWAKTETKVY</sequence>
<dbReference type="GO" id="GO:0016020">
    <property type="term" value="C:membrane"/>
    <property type="evidence" value="ECO:0007669"/>
    <property type="project" value="UniProtKB-SubCell"/>
</dbReference>
<gene>
    <name evidence="14" type="ORF">FLAG1_10895</name>
</gene>
<proteinExistence type="inferred from homology"/>
<keyword evidence="10" id="KW-0472">Membrane</keyword>
<feature type="domain" description="PD-(D/E)XK nuclease-like" evidence="13">
    <location>
        <begin position="165"/>
        <end position="412"/>
    </location>
</feature>
<comment type="cofactor">
    <cofactor evidence="1">
        <name>FAD</name>
        <dbReference type="ChEBI" id="CHEBI:57692"/>
    </cofactor>
</comment>
<feature type="compositionally biased region" description="Basic and acidic residues" evidence="11">
    <location>
        <begin position="18"/>
        <end position="27"/>
    </location>
</feature>
<evidence type="ECO:0000256" key="8">
    <source>
        <dbReference type="ARBA" id="ARBA00023002"/>
    </source>
</evidence>
<keyword evidence="15" id="KW-1185">Reference proteome</keyword>
<dbReference type="InterPro" id="IPR036188">
    <property type="entry name" value="FAD/NAD-bd_sf"/>
</dbReference>
<accession>A0A0M9ENL9</accession>
<dbReference type="AlphaFoldDB" id="A0A0M9ENL9"/>
<evidence type="ECO:0000256" key="1">
    <source>
        <dbReference type="ARBA" id="ARBA00001974"/>
    </source>
</evidence>
<evidence type="ECO:0000259" key="12">
    <source>
        <dbReference type="Pfam" id="PF01494"/>
    </source>
</evidence>
<dbReference type="EMBL" id="JXCE01000667">
    <property type="protein sequence ID" value="KPA36346.1"/>
    <property type="molecule type" value="Genomic_DNA"/>
</dbReference>
<evidence type="ECO:0000256" key="10">
    <source>
        <dbReference type="ARBA" id="ARBA00023136"/>
    </source>
</evidence>
<dbReference type="InterPro" id="IPR046797">
    <property type="entry name" value="PDDEXK_12"/>
</dbReference>
<dbReference type="Proteomes" id="UP000037904">
    <property type="component" value="Unassembled WGS sequence"/>
</dbReference>
<evidence type="ECO:0000256" key="6">
    <source>
        <dbReference type="ARBA" id="ARBA00022827"/>
    </source>
</evidence>
<feature type="compositionally biased region" description="Low complexity" evidence="11">
    <location>
        <begin position="256"/>
        <end position="268"/>
    </location>
</feature>
<reference evidence="14 15" key="1">
    <citation type="submission" date="2015-04" db="EMBL/GenBank/DDBJ databases">
        <title>The draft genome sequence of Fusarium langsethiae, a T-2/HT-2 mycotoxin producer.</title>
        <authorList>
            <person name="Lysoe E."/>
            <person name="Divon H.H."/>
            <person name="Terzi V."/>
            <person name="Orru L."/>
            <person name="Lamontanara A."/>
            <person name="Kolseth A.-K."/>
            <person name="Frandsen R.J."/>
            <person name="Nielsen K."/>
            <person name="Thrane U."/>
        </authorList>
    </citation>
    <scope>NUCLEOTIDE SEQUENCE [LARGE SCALE GENOMIC DNA]</scope>
    <source>
        <strain evidence="14 15">Fl201059</strain>
    </source>
</reference>
<keyword evidence="4" id="KW-0285">Flavoprotein</keyword>
<evidence type="ECO:0000256" key="11">
    <source>
        <dbReference type="SAM" id="MobiDB-lite"/>
    </source>
</evidence>
<dbReference type="SUPFAM" id="SSF51905">
    <property type="entry name" value="FAD/NAD(P)-binding domain"/>
    <property type="match status" value="1"/>
</dbReference>
<keyword evidence="5" id="KW-0812">Transmembrane</keyword>
<evidence type="ECO:0000259" key="13">
    <source>
        <dbReference type="Pfam" id="PF20516"/>
    </source>
</evidence>